<dbReference type="InterPro" id="IPR000210">
    <property type="entry name" value="BTB/POZ_dom"/>
</dbReference>
<dbReference type="Gene3D" id="3.30.710.10">
    <property type="entry name" value="Potassium Channel Kv1.1, Chain A"/>
    <property type="match status" value="1"/>
</dbReference>
<proteinExistence type="predicted"/>
<accession>A0A8H4J710</accession>
<gene>
    <name evidence="2" type="ORF">GTA08_BOTSDO01012</name>
</gene>
<dbReference type="OrthoDB" id="194443at2759"/>
<dbReference type="Proteomes" id="UP000572817">
    <property type="component" value="Unassembled WGS sequence"/>
</dbReference>
<sequence length="239" mass="27105">MAGTNPAESQRAATSPPSFQKGTLSYAITPIKLRSGEDFSAYTDLLIYWSPVFRTLLESGARELKLDNKPEVLHNFLHWMYTGIIPDMGRSVYDHGASTLVRTKSGDLELAYPERYYKNQICAKGVDLYIFATTFQIPKLRNGTLEALDAWCVGGPYLSYVLVITAYEQLPSSSPLLRWLEDTYALNFTKDGDDTKVETILRKKLPNTFLMAVILRKIDNNFMQRAKLSITDYHERVGN</sequence>
<organism evidence="2 3">
    <name type="scientific">Botryosphaeria dothidea</name>
    <dbReference type="NCBI Taxonomy" id="55169"/>
    <lineage>
        <taxon>Eukaryota</taxon>
        <taxon>Fungi</taxon>
        <taxon>Dikarya</taxon>
        <taxon>Ascomycota</taxon>
        <taxon>Pezizomycotina</taxon>
        <taxon>Dothideomycetes</taxon>
        <taxon>Dothideomycetes incertae sedis</taxon>
        <taxon>Botryosphaeriales</taxon>
        <taxon>Botryosphaeriaceae</taxon>
        <taxon>Botryosphaeria</taxon>
    </lineage>
</organism>
<dbReference type="SUPFAM" id="SSF54695">
    <property type="entry name" value="POZ domain"/>
    <property type="match status" value="1"/>
</dbReference>
<keyword evidence="3" id="KW-1185">Reference proteome</keyword>
<dbReference type="Pfam" id="PF00651">
    <property type="entry name" value="BTB"/>
    <property type="match status" value="1"/>
</dbReference>
<dbReference type="InterPro" id="IPR011333">
    <property type="entry name" value="SKP1/BTB/POZ_sf"/>
</dbReference>
<evidence type="ECO:0000313" key="2">
    <source>
        <dbReference type="EMBL" id="KAF4314267.1"/>
    </source>
</evidence>
<reference evidence="2" key="1">
    <citation type="submission" date="2020-04" db="EMBL/GenBank/DDBJ databases">
        <title>Genome Assembly and Annotation of Botryosphaeria dothidea sdau 11-99, a Latent Pathogen of Apple Fruit Ring Rot in China.</title>
        <authorList>
            <person name="Yu C."/>
            <person name="Diao Y."/>
            <person name="Lu Q."/>
            <person name="Zhao J."/>
            <person name="Cui S."/>
            <person name="Peng C."/>
            <person name="He B."/>
            <person name="Liu H."/>
        </authorList>
    </citation>
    <scope>NUCLEOTIDE SEQUENCE [LARGE SCALE GENOMIC DNA]</scope>
    <source>
        <strain evidence="2">Sdau11-99</strain>
    </source>
</reference>
<evidence type="ECO:0000313" key="3">
    <source>
        <dbReference type="Proteomes" id="UP000572817"/>
    </source>
</evidence>
<dbReference type="AlphaFoldDB" id="A0A8H4J710"/>
<dbReference type="PROSITE" id="PS50097">
    <property type="entry name" value="BTB"/>
    <property type="match status" value="1"/>
</dbReference>
<dbReference type="EMBL" id="WWBZ02000001">
    <property type="protein sequence ID" value="KAF4314267.1"/>
    <property type="molecule type" value="Genomic_DNA"/>
</dbReference>
<comment type="caution">
    <text evidence="2">The sequence shown here is derived from an EMBL/GenBank/DDBJ whole genome shotgun (WGS) entry which is preliminary data.</text>
</comment>
<evidence type="ECO:0000259" key="1">
    <source>
        <dbReference type="PROSITE" id="PS50097"/>
    </source>
</evidence>
<protein>
    <recommendedName>
        <fullName evidence="1">BTB domain-containing protein</fullName>
    </recommendedName>
</protein>
<name>A0A8H4J710_9PEZI</name>
<feature type="domain" description="BTB" evidence="1">
    <location>
        <begin position="31"/>
        <end position="83"/>
    </location>
</feature>